<dbReference type="NCBIfam" id="TIGR03900">
    <property type="entry name" value="prc_long_Delta"/>
    <property type="match status" value="1"/>
</dbReference>
<keyword evidence="7" id="KW-1133">Transmembrane helix</keyword>
<dbReference type="Pfam" id="PF00595">
    <property type="entry name" value="PDZ"/>
    <property type="match status" value="1"/>
</dbReference>
<feature type="region of interest" description="Disordered" evidence="6">
    <location>
        <begin position="1048"/>
        <end position="1067"/>
    </location>
</feature>
<dbReference type="GO" id="GO:0006508">
    <property type="term" value="P:proteolysis"/>
    <property type="evidence" value="ECO:0007669"/>
    <property type="project" value="UniProtKB-KW"/>
</dbReference>
<feature type="compositionally biased region" description="Basic and acidic residues" evidence="6">
    <location>
        <begin position="1048"/>
        <end position="1057"/>
    </location>
</feature>
<dbReference type="Proteomes" id="UP000185544">
    <property type="component" value="Chromosome"/>
</dbReference>
<dbReference type="Gene3D" id="2.60.40.10">
    <property type="entry name" value="Immunoglobulins"/>
    <property type="match status" value="1"/>
</dbReference>
<dbReference type="STRING" id="1882918.BCY86_01505"/>
<dbReference type="PROSITE" id="PS50106">
    <property type="entry name" value="PDZ"/>
    <property type="match status" value="1"/>
</dbReference>
<dbReference type="Gene3D" id="2.30.42.10">
    <property type="match status" value="1"/>
</dbReference>
<evidence type="ECO:0000256" key="1">
    <source>
        <dbReference type="ARBA" id="ARBA00009179"/>
    </source>
</evidence>
<dbReference type="InterPro" id="IPR029045">
    <property type="entry name" value="ClpP/crotonase-like_dom_sf"/>
</dbReference>
<proteinExistence type="inferred from homology"/>
<dbReference type="InterPro" id="IPR001478">
    <property type="entry name" value="PDZ"/>
</dbReference>
<dbReference type="PANTHER" id="PTHR32060:SF30">
    <property type="entry name" value="CARBOXY-TERMINAL PROCESSING PROTEASE CTPA"/>
    <property type="match status" value="1"/>
</dbReference>
<name>A0A1L6MVK4_9BACT</name>
<dbReference type="RefSeq" id="WP_075276152.1">
    <property type="nucleotide sequence ID" value="NZ_CP016908.1"/>
</dbReference>
<dbReference type="CDD" id="cd06782">
    <property type="entry name" value="cpPDZ_CPP-like"/>
    <property type="match status" value="1"/>
</dbReference>
<dbReference type="KEGG" id="pabo:BCY86_01505"/>
<dbReference type="SMART" id="SM00228">
    <property type="entry name" value="PDZ"/>
    <property type="match status" value="1"/>
</dbReference>
<dbReference type="AlphaFoldDB" id="A0A1L6MVK4"/>
<keyword evidence="3 5" id="KW-0378">Hydrolase</keyword>
<dbReference type="InterPro" id="IPR005151">
    <property type="entry name" value="Tail-specific_protease"/>
</dbReference>
<feature type="transmembrane region" description="Helical" evidence="7">
    <location>
        <begin position="7"/>
        <end position="27"/>
    </location>
</feature>
<dbReference type="SMART" id="SM00245">
    <property type="entry name" value="TSPc"/>
    <property type="match status" value="1"/>
</dbReference>
<gene>
    <name evidence="9" type="ORF">BCY86_01505</name>
</gene>
<dbReference type="SUPFAM" id="SSF52096">
    <property type="entry name" value="ClpP/crotonase"/>
    <property type="match status" value="1"/>
</dbReference>
<dbReference type="GO" id="GO:0030288">
    <property type="term" value="C:outer membrane-bounded periplasmic space"/>
    <property type="evidence" value="ECO:0007669"/>
    <property type="project" value="TreeGrafter"/>
</dbReference>
<dbReference type="CDD" id="cd07560">
    <property type="entry name" value="Peptidase_S41_CPP"/>
    <property type="match status" value="1"/>
</dbReference>
<organism evidence="9 10">
    <name type="scientific">Pajaroellobacter abortibovis</name>
    <dbReference type="NCBI Taxonomy" id="1882918"/>
    <lineage>
        <taxon>Bacteria</taxon>
        <taxon>Pseudomonadati</taxon>
        <taxon>Myxococcota</taxon>
        <taxon>Polyangia</taxon>
        <taxon>Polyangiales</taxon>
        <taxon>Polyangiaceae</taxon>
    </lineage>
</organism>
<dbReference type="GO" id="GO:0004175">
    <property type="term" value="F:endopeptidase activity"/>
    <property type="evidence" value="ECO:0007669"/>
    <property type="project" value="TreeGrafter"/>
</dbReference>
<accession>A0A1L6MVK4</accession>
<dbReference type="Gene3D" id="3.30.750.44">
    <property type="match status" value="1"/>
</dbReference>
<evidence type="ECO:0000259" key="8">
    <source>
        <dbReference type="PROSITE" id="PS50106"/>
    </source>
</evidence>
<dbReference type="InterPro" id="IPR023831">
    <property type="entry name" value="MXAN_5808-like"/>
</dbReference>
<dbReference type="InterPro" id="IPR036034">
    <property type="entry name" value="PDZ_sf"/>
</dbReference>
<dbReference type="NCBIfam" id="TIGR00225">
    <property type="entry name" value="prc"/>
    <property type="match status" value="1"/>
</dbReference>
<dbReference type="SUPFAM" id="SSF50156">
    <property type="entry name" value="PDZ domain-like"/>
    <property type="match status" value="1"/>
</dbReference>
<sequence length="1067" mass="117515">MKLDSRFVRITVFVVLFGTATQLALYFKGVSLWRGFAPAIAANTLSSFPAQKKPSSYDLTQLRVVNEVLKIVRDRYIDPKRVRPREMLLSALNYIQREIAQVMIQHEGDEPRVKVILEAAEQEFRVDDVQGIWDVSARLKQIFSFLQKGLQGTEIDLQEVEYVACNGMLHTLDPHTVLLSPMAYKEMTLSTSGQFGGLGIGVGIRDQQLTVISPMPGTPAFRAGIKKYDRILQINQESTLNMGLTEAVNYLRGAPGTKVMVWIHRDGPQGWAGAKPFELVREVIHVISEEHKLLEGNIGLIRIKQFQASTASDLDAALTQMRKQGALKGLILDLRYNPGGLLDQAIKVADKFIREGPLVATVGNPSEGREEKYAHPEGDEPNYPMVVLVNGASASASEIVAGALKNHHRALVVGETTFGKGTVQMVFTDLPEKAALKMTIAQYLTEPGDISIQGVGITPDVELVPMVVDPLEMDLTGNISGIKERDLSRSLSSMRISEGQKPSEVVRYYFSSKEQQELRDRAGDFEEGGVIDFPIRFARDLIAHVPPTSGKRLEQLNAVKPFVQEARLKEIEKVKVELAKYGINWSDVPSGKGAGSPSDAYVVQESAPSAEVVVETDRKENEVVAGEPIMLRVTVANKGSSPFYRLLAVTKSDNPFLDKKELIFGKIEPDKKQTAMVFLGVCSAEGIKPSFSKGTPPKGSSKACKIPSSTLSRSDGITIHFSEARGWAPPDVDTRVTIHALERPSFAYNYQIVDNRKGNGDGLVQKGEAFTLYLTVRNVGKGRSYETQANLRNLSGDGLLLREGRFDISSMQPGEVRQVAFTFDIQPQLQENEARLELSIADRDLHEVVTEKIRMIIREGILIRSEQSLVQAKQMEAVLLQSPLRDARVIGKLLPDVQVPAVGVTAGGDYYKVVFAKGRFGFVCASEVEKRAQGGVSPPSFVAFEESITRAPPALEVSIPTFATRESTISIKGVAEDKAQLLDAYIFVGFRKVFYRSNKAGADPKRMEFEATLPLQPGPNVVTVVARETPDTIAKRVFVIRRDGTQGEILHSPKGDEEWSENSLVGE</sequence>
<evidence type="ECO:0000256" key="7">
    <source>
        <dbReference type="SAM" id="Phobius"/>
    </source>
</evidence>
<keyword evidence="2 5" id="KW-0645">Protease</keyword>
<comment type="similarity">
    <text evidence="1 5">Belongs to the peptidase S41A family.</text>
</comment>
<dbReference type="Gene3D" id="3.90.226.10">
    <property type="entry name" value="2-enoyl-CoA Hydratase, Chain A, domain 1"/>
    <property type="match status" value="1"/>
</dbReference>
<dbReference type="PANTHER" id="PTHR32060">
    <property type="entry name" value="TAIL-SPECIFIC PROTEASE"/>
    <property type="match status" value="1"/>
</dbReference>
<evidence type="ECO:0000256" key="6">
    <source>
        <dbReference type="SAM" id="MobiDB-lite"/>
    </source>
</evidence>
<dbReference type="GO" id="GO:0007165">
    <property type="term" value="P:signal transduction"/>
    <property type="evidence" value="ECO:0007669"/>
    <property type="project" value="TreeGrafter"/>
</dbReference>
<dbReference type="Pfam" id="PF03572">
    <property type="entry name" value="Peptidase_S41"/>
    <property type="match status" value="1"/>
</dbReference>
<evidence type="ECO:0000256" key="4">
    <source>
        <dbReference type="ARBA" id="ARBA00022825"/>
    </source>
</evidence>
<evidence type="ECO:0000256" key="5">
    <source>
        <dbReference type="RuleBase" id="RU004404"/>
    </source>
</evidence>
<keyword evidence="10" id="KW-1185">Reference proteome</keyword>
<evidence type="ECO:0000313" key="10">
    <source>
        <dbReference type="Proteomes" id="UP000185544"/>
    </source>
</evidence>
<evidence type="ECO:0000256" key="3">
    <source>
        <dbReference type="ARBA" id="ARBA00022801"/>
    </source>
</evidence>
<reference evidence="9 10" key="1">
    <citation type="submission" date="2016-08" db="EMBL/GenBank/DDBJ databases">
        <title>Identification and validation of antigenic proteins from Pajaroellobacter abortibovis using de-novo genome sequence assembly and reverse vaccinology.</title>
        <authorList>
            <person name="Welly B.T."/>
            <person name="Miller M.R."/>
            <person name="Stott J.L."/>
            <person name="Blanchard M.T."/>
            <person name="Islas-Trejo A.D."/>
            <person name="O'Rourke S.M."/>
            <person name="Young A.E."/>
            <person name="Medrano J.F."/>
            <person name="Van Eenennaam A.L."/>
        </authorList>
    </citation>
    <scope>NUCLEOTIDE SEQUENCE [LARGE SCALE GENOMIC DNA]</scope>
    <source>
        <strain evidence="9 10">BTF92-0548A/99-0131</strain>
    </source>
</reference>
<evidence type="ECO:0000313" key="9">
    <source>
        <dbReference type="EMBL" id="APR99504.1"/>
    </source>
</evidence>
<protein>
    <submittedName>
        <fullName evidence="9">Peptidase S41</fullName>
    </submittedName>
</protein>
<dbReference type="GO" id="GO:0008236">
    <property type="term" value="F:serine-type peptidase activity"/>
    <property type="evidence" value="ECO:0007669"/>
    <property type="project" value="UniProtKB-KW"/>
</dbReference>
<feature type="domain" description="PDZ" evidence="8">
    <location>
        <begin position="186"/>
        <end position="266"/>
    </location>
</feature>
<keyword evidence="7" id="KW-0472">Membrane</keyword>
<dbReference type="OrthoDB" id="9812068at2"/>
<keyword evidence="4 5" id="KW-0720">Serine protease</keyword>
<dbReference type="InterPro" id="IPR004447">
    <property type="entry name" value="Peptidase_S41A"/>
</dbReference>
<evidence type="ECO:0000256" key="2">
    <source>
        <dbReference type="ARBA" id="ARBA00022670"/>
    </source>
</evidence>
<dbReference type="EMBL" id="CP016908">
    <property type="protein sequence ID" value="APR99504.1"/>
    <property type="molecule type" value="Genomic_DNA"/>
</dbReference>
<dbReference type="InterPro" id="IPR013783">
    <property type="entry name" value="Ig-like_fold"/>
</dbReference>
<keyword evidence="7" id="KW-0812">Transmembrane</keyword>